<evidence type="ECO:0008006" key="7">
    <source>
        <dbReference type="Google" id="ProtNLM"/>
    </source>
</evidence>
<evidence type="ECO:0000256" key="2">
    <source>
        <dbReference type="SAM" id="MobiDB-lite"/>
    </source>
</evidence>
<accession>A0A9P6ASB1</accession>
<feature type="domain" description="MIF4G-like type 2" evidence="4">
    <location>
        <begin position="532"/>
        <end position="837"/>
    </location>
</feature>
<feature type="coiled-coil region" evidence="1">
    <location>
        <begin position="695"/>
        <end position="729"/>
    </location>
</feature>
<dbReference type="InterPro" id="IPR016024">
    <property type="entry name" value="ARM-type_fold"/>
</dbReference>
<proteinExistence type="predicted"/>
<feature type="compositionally biased region" description="Basic and acidic residues" evidence="2">
    <location>
        <begin position="16"/>
        <end position="29"/>
    </location>
</feature>
<keyword evidence="6" id="KW-1185">Reference proteome</keyword>
<dbReference type="GO" id="GO:0000339">
    <property type="term" value="F:RNA cap binding"/>
    <property type="evidence" value="ECO:0007669"/>
    <property type="project" value="InterPro"/>
</dbReference>
<sequence length="878" mass="98283">MSYVARGYGGDRRRHGNYDRREDRRPVETEGQRIQKSIFKLGEAAEFLPSSELPVLAKTLRLSLSDNIQSISEGFRTGVTEEPYKIPYFSALFTLLLQPEPDEDVDNTIQELVQSVFNELCKSFQTSLDKLAWRDLRLTIHFFAHLALSKTVSASSMLDLLQSFLIVLDEPGVSYERSQAAALCVGEGLIRAGPILYQYNPTAAATIISTINSSFESAKSQRSLTRPVVRLHDMDVSGVDVFIGALLSTLQTLDESSFASLPPCLPQPHSLFPESNISLDIPAFIVPPEEIELGRSADEGTRRKELMPAARIRLFDDEISPNPSSPSGFIIRSTLADTINIFEVNRKECARIVLELPRWFTWGTFKEKGRAGPEAAVEESAAIMGWALENTILEVTLAEFALLPSPPQTLVYYFALITDLCKLSPQTVGPAVGKSFRKLYSLLGEGLDVEIARRFAEWFASHMSNFGFNWVWKEWIPDLALPAFHPKRCFIRRVIELETRLAYHDRIVKTLPEAFLASEAKCIHETPPGPDFDYDDPQHHFHEPAQSLLNLIRGRSQIDEVIQLAETLRSTIGDTVTLAPETSPDSVVRSITMQILLHVGSRSFSHFLNAIERYLPLLRSLGSTPDDKIDFLNAAGKFWQRNGQMVAIVFDKLMQYQIVDPSDIIAWCFHSSDRREASSEGLIGLQEWDLIKAALDKAIGRVSIAQQRVNSLRKEEEDAKAKVKAGKAELSVDTMDVDSTEANRARDLESNHKTISEALASALKAYSILTREQKTALARVLEGFVTALSVNATPSISLVIAADGWDHRVDWTQVQWECWETWGWYRHFCRYYAAQLKSYAVTLESGPLAKVLTAGDRAHSGMLVSEIWTVALGRGVNM</sequence>
<organism evidence="5 6">
    <name type="scientific">Hydnum rufescens UP504</name>
    <dbReference type="NCBI Taxonomy" id="1448309"/>
    <lineage>
        <taxon>Eukaryota</taxon>
        <taxon>Fungi</taxon>
        <taxon>Dikarya</taxon>
        <taxon>Basidiomycota</taxon>
        <taxon>Agaricomycotina</taxon>
        <taxon>Agaricomycetes</taxon>
        <taxon>Cantharellales</taxon>
        <taxon>Hydnaceae</taxon>
        <taxon>Hydnum</taxon>
    </lineage>
</organism>
<reference evidence="5" key="1">
    <citation type="journal article" date="2020" name="Nat. Commun.">
        <title>Large-scale genome sequencing of mycorrhizal fungi provides insights into the early evolution of symbiotic traits.</title>
        <authorList>
            <person name="Miyauchi S."/>
            <person name="Kiss E."/>
            <person name="Kuo A."/>
            <person name="Drula E."/>
            <person name="Kohler A."/>
            <person name="Sanchez-Garcia M."/>
            <person name="Morin E."/>
            <person name="Andreopoulos B."/>
            <person name="Barry K.W."/>
            <person name="Bonito G."/>
            <person name="Buee M."/>
            <person name="Carver A."/>
            <person name="Chen C."/>
            <person name="Cichocki N."/>
            <person name="Clum A."/>
            <person name="Culley D."/>
            <person name="Crous P.W."/>
            <person name="Fauchery L."/>
            <person name="Girlanda M."/>
            <person name="Hayes R.D."/>
            <person name="Keri Z."/>
            <person name="LaButti K."/>
            <person name="Lipzen A."/>
            <person name="Lombard V."/>
            <person name="Magnuson J."/>
            <person name="Maillard F."/>
            <person name="Murat C."/>
            <person name="Nolan M."/>
            <person name="Ohm R.A."/>
            <person name="Pangilinan J."/>
            <person name="Pereira M.F."/>
            <person name="Perotto S."/>
            <person name="Peter M."/>
            <person name="Pfister S."/>
            <person name="Riley R."/>
            <person name="Sitrit Y."/>
            <person name="Stielow J.B."/>
            <person name="Szollosi G."/>
            <person name="Zifcakova L."/>
            <person name="Stursova M."/>
            <person name="Spatafora J.W."/>
            <person name="Tedersoo L."/>
            <person name="Vaario L.M."/>
            <person name="Yamada A."/>
            <person name="Yan M."/>
            <person name="Wang P."/>
            <person name="Xu J."/>
            <person name="Bruns T."/>
            <person name="Baldrian P."/>
            <person name="Vilgalys R."/>
            <person name="Dunand C."/>
            <person name="Henrissat B."/>
            <person name="Grigoriev I.V."/>
            <person name="Hibbett D."/>
            <person name="Nagy L.G."/>
            <person name="Martin F.M."/>
        </authorList>
    </citation>
    <scope>NUCLEOTIDE SEQUENCE</scope>
    <source>
        <strain evidence="5">UP504</strain>
    </source>
</reference>
<evidence type="ECO:0000313" key="6">
    <source>
        <dbReference type="Proteomes" id="UP000886523"/>
    </source>
</evidence>
<dbReference type="GO" id="GO:0000184">
    <property type="term" value="P:nuclear-transcribed mRNA catabolic process, nonsense-mediated decay"/>
    <property type="evidence" value="ECO:0007669"/>
    <property type="project" value="TreeGrafter"/>
</dbReference>
<protein>
    <recommendedName>
        <fullName evidence="7">MIF4G like-domain-containing protein</fullName>
    </recommendedName>
</protein>
<dbReference type="OrthoDB" id="10252707at2759"/>
<dbReference type="GO" id="GO:0005634">
    <property type="term" value="C:nucleus"/>
    <property type="evidence" value="ECO:0007669"/>
    <property type="project" value="TreeGrafter"/>
</dbReference>
<dbReference type="PANTHER" id="PTHR12412:SF2">
    <property type="entry name" value="NUCLEAR CAP-BINDING PROTEIN SUBUNIT 1"/>
    <property type="match status" value="1"/>
</dbReference>
<dbReference type="InterPro" id="IPR015174">
    <property type="entry name" value="MIF4G-like_typ-2"/>
</dbReference>
<dbReference type="GO" id="GO:0005846">
    <property type="term" value="C:nuclear cap binding complex"/>
    <property type="evidence" value="ECO:0007669"/>
    <property type="project" value="InterPro"/>
</dbReference>
<evidence type="ECO:0000313" key="5">
    <source>
        <dbReference type="EMBL" id="KAF9510764.1"/>
    </source>
</evidence>
<dbReference type="InterPro" id="IPR027159">
    <property type="entry name" value="CBP80"/>
</dbReference>
<dbReference type="GO" id="GO:0006406">
    <property type="term" value="P:mRNA export from nucleus"/>
    <property type="evidence" value="ECO:0007669"/>
    <property type="project" value="InterPro"/>
</dbReference>
<dbReference type="SUPFAM" id="SSF48371">
    <property type="entry name" value="ARM repeat"/>
    <property type="match status" value="3"/>
</dbReference>
<name>A0A9P6ASB1_9AGAM</name>
<dbReference type="InterPro" id="IPR015172">
    <property type="entry name" value="MIF4G-like_typ-1"/>
</dbReference>
<dbReference type="Pfam" id="PF09090">
    <property type="entry name" value="MIF4G_like_2"/>
    <property type="match status" value="1"/>
</dbReference>
<dbReference type="Proteomes" id="UP000886523">
    <property type="component" value="Unassembled WGS sequence"/>
</dbReference>
<dbReference type="Gene3D" id="1.25.40.180">
    <property type="match status" value="3"/>
</dbReference>
<feature type="region of interest" description="Disordered" evidence="2">
    <location>
        <begin position="1"/>
        <end position="29"/>
    </location>
</feature>
<feature type="domain" description="MIF4G-like type 1" evidence="3">
    <location>
        <begin position="321"/>
        <end position="513"/>
    </location>
</feature>
<evidence type="ECO:0000259" key="4">
    <source>
        <dbReference type="Pfam" id="PF09090"/>
    </source>
</evidence>
<evidence type="ECO:0000259" key="3">
    <source>
        <dbReference type="Pfam" id="PF09088"/>
    </source>
</evidence>
<dbReference type="AlphaFoldDB" id="A0A9P6ASB1"/>
<comment type="caution">
    <text evidence="5">The sequence shown here is derived from an EMBL/GenBank/DDBJ whole genome shotgun (WGS) entry which is preliminary data.</text>
</comment>
<dbReference type="Pfam" id="PF09088">
    <property type="entry name" value="MIF4G_like"/>
    <property type="match status" value="1"/>
</dbReference>
<dbReference type="GO" id="GO:0003729">
    <property type="term" value="F:mRNA binding"/>
    <property type="evidence" value="ECO:0007669"/>
    <property type="project" value="TreeGrafter"/>
</dbReference>
<keyword evidence="1" id="KW-0175">Coiled coil</keyword>
<dbReference type="PANTHER" id="PTHR12412">
    <property type="entry name" value="CAP BINDING PROTEIN"/>
    <property type="match status" value="1"/>
</dbReference>
<gene>
    <name evidence="5" type="ORF">BS47DRAFT_1331566</name>
</gene>
<dbReference type="EMBL" id="MU129011">
    <property type="protein sequence ID" value="KAF9510764.1"/>
    <property type="molecule type" value="Genomic_DNA"/>
</dbReference>
<evidence type="ECO:0000256" key="1">
    <source>
        <dbReference type="SAM" id="Coils"/>
    </source>
</evidence>